<proteinExistence type="predicted"/>
<comment type="caution">
    <text evidence="1">The sequence shown here is derived from an EMBL/GenBank/DDBJ whole genome shotgun (WGS) entry which is preliminary data.</text>
</comment>
<evidence type="ECO:0008006" key="3">
    <source>
        <dbReference type="Google" id="ProtNLM"/>
    </source>
</evidence>
<sequence>MDIHIPADLEERINIVIHKLKFIAEDQKPRVLVMTAVNSPEYEMNERLSGLLRMAGARVYDAQVGDGSGKFNPDLILVLADHFEHLFGDLAVLLSLDEWKETNAVKNNRIYLVDRESNLSDDESQLADDLELLAEIIYPQYLTYGGNGDKWIQFDV</sequence>
<keyword evidence="2" id="KW-1185">Reference proteome</keyword>
<dbReference type="Gene3D" id="3.40.50.1980">
    <property type="entry name" value="Nitrogenase molybdenum iron protein domain"/>
    <property type="match status" value="1"/>
</dbReference>
<name>A0ABV5CCB0_9SPHI</name>
<dbReference type="RefSeq" id="WP_375556737.1">
    <property type="nucleotide sequence ID" value="NZ_JBBVGT010000002.1"/>
</dbReference>
<protein>
    <recommendedName>
        <fullName evidence="3">Fe/B12 periplasmic-binding domain-containing protein</fullName>
    </recommendedName>
</protein>
<evidence type="ECO:0000313" key="2">
    <source>
        <dbReference type="Proteomes" id="UP001580928"/>
    </source>
</evidence>
<reference evidence="1 2" key="1">
    <citation type="submission" date="2024-04" db="EMBL/GenBank/DDBJ databases">
        <title>Albibacterium profundi sp. nov., isolated from sediment of the Challenger Deep of Mariana Trench.</title>
        <authorList>
            <person name="Wang Y."/>
        </authorList>
    </citation>
    <scope>NUCLEOTIDE SEQUENCE [LARGE SCALE GENOMIC DNA]</scope>
    <source>
        <strain evidence="1 2">RHL897</strain>
    </source>
</reference>
<organism evidence="1 2">
    <name type="scientific">Albibacterium profundi</name>
    <dbReference type="NCBI Taxonomy" id="3134906"/>
    <lineage>
        <taxon>Bacteria</taxon>
        <taxon>Pseudomonadati</taxon>
        <taxon>Bacteroidota</taxon>
        <taxon>Sphingobacteriia</taxon>
        <taxon>Sphingobacteriales</taxon>
        <taxon>Sphingobacteriaceae</taxon>
        <taxon>Albibacterium</taxon>
    </lineage>
</organism>
<accession>A0ABV5CCB0</accession>
<dbReference type="EMBL" id="JBBVGT010000002">
    <property type="protein sequence ID" value="MFB5945193.1"/>
    <property type="molecule type" value="Genomic_DNA"/>
</dbReference>
<gene>
    <name evidence="1" type="ORF">WKR92_05060</name>
</gene>
<dbReference type="Proteomes" id="UP001580928">
    <property type="component" value="Unassembled WGS sequence"/>
</dbReference>
<dbReference type="SUPFAM" id="SSF53807">
    <property type="entry name" value="Helical backbone' metal receptor"/>
    <property type="match status" value="1"/>
</dbReference>
<evidence type="ECO:0000313" key="1">
    <source>
        <dbReference type="EMBL" id="MFB5945193.1"/>
    </source>
</evidence>